<dbReference type="Gene3D" id="3.40.50.880">
    <property type="match status" value="1"/>
</dbReference>
<dbReference type="Proteomes" id="UP000674938">
    <property type="component" value="Unassembled WGS sequence"/>
</dbReference>
<evidence type="ECO:0000313" key="2">
    <source>
        <dbReference type="EMBL" id="MBP1040768.1"/>
    </source>
</evidence>
<reference evidence="2" key="1">
    <citation type="submission" date="2020-12" db="EMBL/GenBank/DDBJ databases">
        <title>Vagococcus allomyrinae sp. nov. and Enterococcus lavae sp. nov., isolated from the larvae of Allomyrina dichotoma.</title>
        <authorList>
            <person name="Lee S.D."/>
        </authorList>
    </citation>
    <scope>NUCLEOTIDE SEQUENCE</scope>
    <source>
        <strain evidence="2">BWB3-3</strain>
    </source>
</reference>
<keyword evidence="3" id="KW-1185">Reference proteome</keyword>
<gene>
    <name evidence="2" type="ORF">I6N95_07105</name>
</gene>
<proteinExistence type="predicted"/>
<sequence>MKKTIYVYVLETMADWELAYVMPAINQAANYNLGEQRYQLKTVANTMEPIRTAGGLTVIPDCTVAEMEGEVAALILPGGDTWPEAQHLPILTKAVQYVNQEILVAAICGATLGLANMGMLDNRQHTSSSLKFLTGFSEKYQGRQFYQKELAVTDQFVITASPAGALAFARDILTHLKVFPEPMLTPWFNYYQTGDEIYYFQLMALNN</sequence>
<dbReference type="InterPro" id="IPR002818">
    <property type="entry name" value="DJ-1/PfpI"/>
</dbReference>
<dbReference type="SUPFAM" id="SSF52317">
    <property type="entry name" value="Class I glutamine amidotransferase-like"/>
    <property type="match status" value="1"/>
</dbReference>
<dbReference type="EMBL" id="JAEEGA010000004">
    <property type="protein sequence ID" value="MBP1040768.1"/>
    <property type="molecule type" value="Genomic_DNA"/>
</dbReference>
<dbReference type="Pfam" id="PF01965">
    <property type="entry name" value="DJ-1_PfpI"/>
    <property type="match status" value="1"/>
</dbReference>
<accession>A0A940SVW8</accession>
<name>A0A940SVW8_9ENTE</name>
<organism evidence="2 3">
    <name type="scientific">Vagococcus allomyrinae</name>
    <dbReference type="NCBI Taxonomy" id="2794353"/>
    <lineage>
        <taxon>Bacteria</taxon>
        <taxon>Bacillati</taxon>
        <taxon>Bacillota</taxon>
        <taxon>Bacilli</taxon>
        <taxon>Lactobacillales</taxon>
        <taxon>Enterococcaceae</taxon>
        <taxon>Vagococcus</taxon>
    </lineage>
</organism>
<dbReference type="InterPro" id="IPR029062">
    <property type="entry name" value="Class_I_gatase-like"/>
</dbReference>
<dbReference type="RefSeq" id="WP_209526139.1">
    <property type="nucleotide sequence ID" value="NZ_JAEEGA010000004.1"/>
</dbReference>
<evidence type="ECO:0000313" key="3">
    <source>
        <dbReference type="Proteomes" id="UP000674938"/>
    </source>
</evidence>
<protein>
    <submittedName>
        <fullName evidence="2">DJ-1/PfpI family protein</fullName>
    </submittedName>
</protein>
<comment type="caution">
    <text evidence="2">The sequence shown here is derived from an EMBL/GenBank/DDBJ whole genome shotgun (WGS) entry which is preliminary data.</text>
</comment>
<dbReference type="AlphaFoldDB" id="A0A940SVW8"/>
<evidence type="ECO:0000259" key="1">
    <source>
        <dbReference type="Pfam" id="PF01965"/>
    </source>
</evidence>
<feature type="domain" description="DJ-1/PfpI" evidence="1">
    <location>
        <begin position="3"/>
        <end position="174"/>
    </location>
</feature>